<dbReference type="RefSeq" id="WP_027841704.1">
    <property type="nucleotide sequence ID" value="NZ_LMTZ01000146.1"/>
</dbReference>
<feature type="domain" description="SnoaL-like" evidence="1">
    <location>
        <begin position="11"/>
        <end position="111"/>
    </location>
</feature>
<keyword evidence="3" id="KW-1185">Reference proteome</keyword>
<reference evidence="2 3" key="1">
    <citation type="journal article" date="2015" name="Genome Announc.">
        <title>Draft Genome of the Euendolithic (true boring) Cyanobacterium Mastigocoleus testarum strain BC008.</title>
        <authorList>
            <person name="Guida B.S."/>
            <person name="Garcia-Pichel F."/>
        </authorList>
    </citation>
    <scope>NUCLEOTIDE SEQUENCE [LARGE SCALE GENOMIC DNA]</scope>
    <source>
        <strain evidence="2 3">BC008</strain>
    </source>
</reference>
<dbReference type="EMBL" id="LMTZ01000146">
    <property type="protein sequence ID" value="KST63012.1"/>
    <property type="molecule type" value="Genomic_DNA"/>
</dbReference>
<dbReference type="Proteomes" id="UP000053372">
    <property type="component" value="Unassembled WGS sequence"/>
</dbReference>
<dbReference type="Pfam" id="PF12680">
    <property type="entry name" value="SnoaL_2"/>
    <property type="match status" value="1"/>
</dbReference>
<evidence type="ECO:0000313" key="2">
    <source>
        <dbReference type="EMBL" id="KST63012.1"/>
    </source>
</evidence>
<organism evidence="2 3">
    <name type="scientific">Mastigocoleus testarum BC008</name>
    <dbReference type="NCBI Taxonomy" id="371196"/>
    <lineage>
        <taxon>Bacteria</taxon>
        <taxon>Bacillati</taxon>
        <taxon>Cyanobacteriota</taxon>
        <taxon>Cyanophyceae</taxon>
        <taxon>Nostocales</taxon>
        <taxon>Hapalosiphonaceae</taxon>
        <taxon>Mastigocoleus</taxon>
    </lineage>
</organism>
<dbReference type="Gene3D" id="3.10.450.50">
    <property type="match status" value="1"/>
</dbReference>
<proteinExistence type="predicted"/>
<keyword evidence="2" id="KW-0413">Isomerase</keyword>
<comment type="caution">
    <text evidence="2">The sequence shown here is derived from an EMBL/GenBank/DDBJ whole genome shotgun (WGS) entry which is preliminary data.</text>
</comment>
<dbReference type="OrthoDB" id="459617at2"/>
<sequence length="128" mass="14161">MSPEAIEEVIATYYANMAAMNPQGWVENFAEDAVSHDPVGEPPAKVHEGFREFIGQLQAVFSSLEATTEHIFIAGHEAAVKWKIQGISKTNKTVIFEGITVFEFNDSGKIKTTRAYWDPAAMVAQLRS</sequence>
<accession>A0A0V7ZEM3</accession>
<evidence type="ECO:0000259" key="1">
    <source>
        <dbReference type="Pfam" id="PF12680"/>
    </source>
</evidence>
<dbReference type="InterPro" id="IPR037401">
    <property type="entry name" value="SnoaL-like"/>
</dbReference>
<name>A0A0V7ZEM3_9CYAN</name>
<dbReference type="InterPro" id="IPR032710">
    <property type="entry name" value="NTF2-like_dom_sf"/>
</dbReference>
<gene>
    <name evidence="2" type="ORF">BC008_11790</name>
</gene>
<dbReference type="SUPFAM" id="SSF54427">
    <property type="entry name" value="NTF2-like"/>
    <property type="match status" value="1"/>
</dbReference>
<evidence type="ECO:0000313" key="3">
    <source>
        <dbReference type="Proteomes" id="UP000053372"/>
    </source>
</evidence>
<protein>
    <submittedName>
        <fullName evidence="2">Ketosteroid isomerase</fullName>
    </submittedName>
</protein>
<dbReference type="GO" id="GO:0016853">
    <property type="term" value="F:isomerase activity"/>
    <property type="evidence" value="ECO:0007669"/>
    <property type="project" value="UniProtKB-KW"/>
</dbReference>
<dbReference type="AlphaFoldDB" id="A0A0V7ZEM3"/>